<evidence type="ECO:0000313" key="1">
    <source>
        <dbReference type="EMBL" id="CBW54070.1"/>
    </source>
</evidence>
<dbReference type="RefSeq" id="WP_013729474.1">
    <property type="nucleotide sequence ID" value="NC_015431.1"/>
</dbReference>
<proteinExistence type="predicted"/>
<accession>F4MPN8</accession>
<organism evidence="1 2">
    <name type="scientific">Mycoplasma mycoides subsp. capri LC str. 95010</name>
    <dbReference type="NCBI Taxonomy" id="862259"/>
    <lineage>
        <taxon>Bacteria</taxon>
        <taxon>Bacillati</taxon>
        <taxon>Mycoplasmatota</taxon>
        <taxon>Mollicutes</taxon>
        <taxon>Mycoplasmataceae</taxon>
        <taxon>Mycoplasma</taxon>
    </lineage>
</organism>
<dbReference type="KEGG" id="mml:MLC_3420"/>
<dbReference type="HOGENOM" id="CLU_091330_0_0_14"/>
<dbReference type="AlphaFoldDB" id="F4MPN8"/>
<dbReference type="EMBL" id="FQ377874">
    <property type="protein sequence ID" value="CBW54070.1"/>
    <property type="molecule type" value="Genomic_DNA"/>
</dbReference>
<evidence type="ECO:0000313" key="2">
    <source>
        <dbReference type="Proteomes" id="UP000010103"/>
    </source>
</evidence>
<reference evidence="2" key="2">
    <citation type="journal article" date="2011" name="BMC Genomics">
        <title>Mycoplasma mycoides, from mycoides Small Colony to capri. A microevolutionary perspective.</title>
        <authorList>
            <person name="Thiaucourt F."/>
            <person name="Manso-Silvan L."/>
            <person name="Salah W."/>
            <person name="Barbe V."/>
            <person name="Berger A."/>
            <person name="Jacob D."/>
            <person name="Breton M."/>
            <person name="Dupuy V."/>
            <person name="Lomenech A.M."/>
            <person name="Blanchard A."/>
            <person name="Sirand-Pugnet P."/>
        </authorList>
    </citation>
    <scope>NUCLEOTIDE SEQUENCE [LARGE SCALE GENOMIC DNA]</scope>
    <source>
        <strain evidence="2">95010</strain>
    </source>
</reference>
<gene>
    <name evidence="1" type="ORF">MLC_3420</name>
</gene>
<reference evidence="2" key="1">
    <citation type="journal article" date="2011" name="BMC Genomics">
        <title>Mycoplasma mycoides, from "mycoides Small Colony" to "capri". A microevolutionary perspective.</title>
        <authorList>
            <person name="Thiaucourt F."/>
            <person name="Manso-Silvan L."/>
            <person name="Salah W."/>
            <person name="Barbe V."/>
            <person name="Berger A."/>
            <person name="Jacob D."/>
            <person name="Breton M."/>
            <person name="Dupuy V."/>
            <person name="Lomenech A.M."/>
            <person name="Blanchard A."/>
            <person name="Sirand-Pugnet P."/>
        </authorList>
    </citation>
    <scope>NUCLEOTIDE SEQUENCE [LARGE SCALE GENOMIC DNA]</scope>
    <source>
        <strain evidence="2">95010</strain>
    </source>
</reference>
<name>F4MPN8_MYCML</name>
<dbReference type="Proteomes" id="UP000010103">
    <property type="component" value="Chromosome"/>
</dbReference>
<sequence length="266" mass="32260">MKEIRSFNLLEFVNRFSLLELLRYEFKNQKTLTDKEKEFLDIAKQYTLTYPLKVSIDDMLKQIESNKIENDDVKWETQIAVIKHWIGTELIDIFLKDFKVKKTIIDNKNLTEQWMFDYLKKVYEQLFINKLKEFKTECEKYQDVLFVDLFITKLEEWINDKNDIKTFEWYLNKNWDGFNYFYNYLDKKKFKDSTIMNKKEDFINICFAFFNNSKIRISLYEDLELALSLIFGNKEFIKQAADVINAGPPTLKYFILNQLIKVEKIK</sequence>
<protein>
    <submittedName>
        <fullName evidence="1">Uncharacterized protein</fullName>
    </submittedName>
</protein>